<keyword evidence="2" id="KW-0717">Septation</keyword>
<accession>A0A0F0CP58</accession>
<dbReference type="GO" id="GO:0030435">
    <property type="term" value="P:sporulation resulting in formation of a cellular spore"/>
    <property type="evidence" value="ECO:0007669"/>
    <property type="project" value="InterPro"/>
</dbReference>
<evidence type="ECO:0000313" key="5">
    <source>
        <dbReference type="Proteomes" id="UP000033428"/>
    </source>
</evidence>
<evidence type="ECO:0000313" key="4">
    <source>
        <dbReference type="EMBL" id="KJJ83301.1"/>
    </source>
</evidence>
<dbReference type="GO" id="GO:0000917">
    <property type="term" value="P:division septum assembly"/>
    <property type="evidence" value="ECO:0007669"/>
    <property type="project" value="UniProtKB-KW"/>
</dbReference>
<dbReference type="Gene3D" id="3.30.1120.40">
    <property type="entry name" value="Stage V sporulation protein G"/>
    <property type="match status" value="1"/>
</dbReference>
<evidence type="ECO:0000256" key="1">
    <source>
        <dbReference type="ARBA" id="ARBA00022618"/>
    </source>
</evidence>
<dbReference type="Proteomes" id="UP000033428">
    <property type="component" value="Unassembled WGS sequence"/>
</dbReference>
<dbReference type="InterPro" id="IPR007170">
    <property type="entry name" value="SpoVG"/>
</dbReference>
<dbReference type="Pfam" id="PF04026">
    <property type="entry name" value="SpoVG"/>
    <property type="match status" value="1"/>
</dbReference>
<sequence length="96" mass="11015">MEKQKLIIKVDRMYLLNGEGATKAFCDIVIQDIFLVKGLRIVDGKEGIFVGMPRTQAKDGKWYDIFSVLEQENRKALQNIILNHYKNNAKEPVCNS</sequence>
<organism evidence="4 5">
    <name type="scientific">Candidatus Omnitrophus magneticus</name>
    <dbReference type="NCBI Taxonomy" id="1609969"/>
    <lineage>
        <taxon>Bacteria</taxon>
        <taxon>Pseudomonadati</taxon>
        <taxon>Candidatus Omnitrophota</taxon>
        <taxon>Candidatus Omnitrophus</taxon>
    </lineage>
</organism>
<dbReference type="SUPFAM" id="SSF160537">
    <property type="entry name" value="SpoVG-like"/>
    <property type="match status" value="1"/>
</dbReference>
<evidence type="ECO:0000256" key="2">
    <source>
        <dbReference type="ARBA" id="ARBA00023210"/>
    </source>
</evidence>
<name>A0A0F0CP58_9BACT</name>
<reference evidence="4 5" key="1">
    <citation type="submission" date="2015-02" db="EMBL/GenBank/DDBJ databases">
        <title>Single-cell genomics of uncultivated deep-branching MTB reveals a conserved set of magnetosome genes.</title>
        <authorList>
            <person name="Kolinko S."/>
            <person name="Richter M."/>
            <person name="Glockner F.O."/>
            <person name="Brachmann A."/>
            <person name="Schuler D."/>
        </authorList>
    </citation>
    <scope>NUCLEOTIDE SEQUENCE [LARGE SCALE GENOMIC DNA]</scope>
    <source>
        <strain evidence="4">SKK-01</strain>
    </source>
</reference>
<keyword evidence="1" id="KW-0132">Cell division</keyword>
<dbReference type="PANTHER" id="PTHR38429:SF1">
    <property type="entry name" value="SEPTATION PROTEIN SPOVG-RELATED"/>
    <property type="match status" value="1"/>
</dbReference>
<dbReference type="PANTHER" id="PTHR38429">
    <property type="entry name" value="SEPTATION PROTEIN SPOVG-RELATED"/>
    <property type="match status" value="1"/>
</dbReference>
<gene>
    <name evidence="4" type="ORF">OMAG_002845</name>
</gene>
<keyword evidence="5" id="KW-1185">Reference proteome</keyword>
<evidence type="ECO:0000256" key="3">
    <source>
        <dbReference type="ARBA" id="ARBA00023306"/>
    </source>
</evidence>
<dbReference type="InterPro" id="IPR036751">
    <property type="entry name" value="SpoVG_sf"/>
</dbReference>
<comment type="caution">
    <text evidence="4">The sequence shown here is derived from an EMBL/GenBank/DDBJ whole genome shotgun (WGS) entry which is preliminary data.</text>
</comment>
<protein>
    <submittedName>
        <fullName evidence="4">Sporulation stage V, protein G</fullName>
    </submittedName>
</protein>
<keyword evidence="3" id="KW-0131">Cell cycle</keyword>
<dbReference type="EMBL" id="JYNY01000626">
    <property type="protein sequence ID" value="KJJ83301.1"/>
    <property type="molecule type" value="Genomic_DNA"/>
</dbReference>
<proteinExistence type="predicted"/>
<dbReference type="AlphaFoldDB" id="A0A0F0CP58"/>